<keyword evidence="1" id="KW-0732">Signal</keyword>
<dbReference type="InterPro" id="IPR036404">
    <property type="entry name" value="Jacalin-like_lectin_dom_sf"/>
</dbReference>
<evidence type="ECO:0000313" key="4">
    <source>
        <dbReference type="Proteomes" id="UP000800094"/>
    </source>
</evidence>
<reference evidence="3" key="1">
    <citation type="journal article" date="2020" name="Stud. Mycol.">
        <title>101 Dothideomycetes genomes: a test case for predicting lifestyles and emergence of pathogens.</title>
        <authorList>
            <person name="Haridas S."/>
            <person name="Albert R."/>
            <person name="Binder M."/>
            <person name="Bloem J."/>
            <person name="Labutti K."/>
            <person name="Salamov A."/>
            <person name="Andreopoulos B."/>
            <person name="Baker S."/>
            <person name="Barry K."/>
            <person name="Bills G."/>
            <person name="Bluhm B."/>
            <person name="Cannon C."/>
            <person name="Castanera R."/>
            <person name="Culley D."/>
            <person name="Daum C."/>
            <person name="Ezra D."/>
            <person name="Gonzalez J."/>
            <person name="Henrissat B."/>
            <person name="Kuo A."/>
            <person name="Liang C."/>
            <person name="Lipzen A."/>
            <person name="Lutzoni F."/>
            <person name="Magnuson J."/>
            <person name="Mondo S."/>
            <person name="Nolan M."/>
            <person name="Ohm R."/>
            <person name="Pangilinan J."/>
            <person name="Park H.-J."/>
            <person name="Ramirez L."/>
            <person name="Alfaro M."/>
            <person name="Sun H."/>
            <person name="Tritt A."/>
            <person name="Yoshinaga Y."/>
            <person name="Zwiers L.-H."/>
            <person name="Turgeon B."/>
            <person name="Goodwin S."/>
            <person name="Spatafora J."/>
            <person name="Crous P."/>
            <person name="Grigoriev I."/>
        </authorList>
    </citation>
    <scope>NUCLEOTIDE SEQUENCE</scope>
    <source>
        <strain evidence="3">CBS 122368</strain>
    </source>
</reference>
<proteinExistence type="predicted"/>
<dbReference type="Gene3D" id="2.100.10.30">
    <property type="entry name" value="Jacalin-like lectin domain"/>
    <property type="match status" value="1"/>
</dbReference>
<evidence type="ECO:0000259" key="2">
    <source>
        <dbReference type="Pfam" id="PF01419"/>
    </source>
</evidence>
<sequence>MFFNARALFLGAAALFFGLSAADDCAQGPWQDVQYVGGQGGSPYCHTKYLDGTVMTGIEVWASKKEVEAIQFYYSDGTNSGQLGKVDKNKKHARLDWDSSTDGISQVKTWGNGKGESLGRVYIRTKGGAELDVGKDTDGQDTYESKTASGILLGAFGRSGEVIDGLGLLFLKSKIDKITVEDMVFKETPDQLNAQMKGLQTVILDYADHTNANTDSNETFTFTKTETRTTSKKYSQTATHTFGWSNAIELSGKILDLGASSTTTLKYEYSRSSTEESTQEKGVQLAYSVSTALKPGQRVFCRATAMSGEYKGDYTANVHIWLEDGGEFKFAQDGTMEQVNWSQASSICQDKEFPPDDAVPEVPASKRALKFIA</sequence>
<dbReference type="Gene3D" id="2.170.15.10">
    <property type="entry name" value="Proaerolysin, chain A, domain 3"/>
    <property type="match status" value="1"/>
</dbReference>
<feature type="chain" id="PRO_5025370386" description="Jacalin-type lectin domain-containing protein" evidence="1">
    <location>
        <begin position="23"/>
        <end position="373"/>
    </location>
</feature>
<dbReference type="SUPFAM" id="SSF56973">
    <property type="entry name" value="Aerolisin/ETX pore-forming domain"/>
    <property type="match status" value="1"/>
</dbReference>
<organism evidence="3 4">
    <name type="scientific">Trematosphaeria pertusa</name>
    <dbReference type="NCBI Taxonomy" id="390896"/>
    <lineage>
        <taxon>Eukaryota</taxon>
        <taxon>Fungi</taxon>
        <taxon>Dikarya</taxon>
        <taxon>Ascomycota</taxon>
        <taxon>Pezizomycotina</taxon>
        <taxon>Dothideomycetes</taxon>
        <taxon>Pleosporomycetidae</taxon>
        <taxon>Pleosporales</taxon>
        <taxon>Massarineae</taxon>
        <taxon>Trematosphaeriaceae</taxon>
        <taxon>Trematosphaeria</taxon>
    </lineage>
</organism>
<feature type="signal peptide" evidence="1">
    <location>
        <begin position="1"/>
        <end position="22"/>
    </location>
</feature>
<dbReference type="SUPFAM" id="SSF51101">
    <property type="entry name" value="Mannose-binding lectins"/>
    <property type="match status" value="1"/>
</dbReference>
<dbReference type="OrthoDB" id="3758675at2759"/>
<dbReference type="EMBL" id="ML987196">
    <property type="protein sequence ID" value="KAF2248407.1"/>
    <property type="molecule type" value="Genomic_DNA"/>
</dbReference>
<evidence type="ECO:0000256" key="1">
    <source>
        <dbReference type="SAM" id="SignalP"/>
    </source>
</evidence>
<name>A0A6A6IDX2_9PLEO</name>
<feature type="domain" description="Jacalin-type lectin" evidence="2">
    <location>
        <begin position="34"/>
        <end position="168"/>
    </location>
</feature>
<dbReference type="Proteomes" id="UP000800094">
    <property type="component" value="Unassembled WGS sequence"/>
</dbReference>
<accession>A0A6A6IDX2</accession>
<dbReference type="GeneID" id="54586765"/>
<dbReference type="InterPro" id="IPR001229">
    <property type="entry name" value="Jacalin-like_lectin_dom"/>
</dbReference>
<dbReference type="Pfam" id="PF01419">
    <property type="entry name" value="Jacalin"/>
    <property type="match status" value="1"/>
</dbReference>
<dbReference type="RefSeq" id="XP_033683411.1">
    <property type="nucleotide sequence ID" value="XM_033833435.1"/>
</dbReference>
<gene>
    <name evidence="3" type="ORF">BU26DRAFT_565804</name>
</gene>
<dbReference type="AlphaFoldDB" id="A0A6A6IDX2"/>
<evidence type="ECO:0000313" key="3">
    <source>
        <dbReference type="EMBL" id="KAF2248407.1"/>
    </source>
</evidence>
<protein>
    <recommendedName>
        <fullName evidence="2">Jacalin-type lectin domain-containing protein</fullName>
    </recommendedName>
</protein>
<keyword evidence="4" id="KW-1185">Reference proteome</keyword>